<dbReference type="OrthoDB" id="9766545at2"/>
<feature type="domain" description="Tyr recombinase" evidence="4">
    <location>
        <begin position="167"/>
        <end position="362"/>
    </location>
</feature>
<name>A0A0A5GA71_9BACI</name>
<evidence type="ECO:0000313" key="6">
    <source>
        <dbReference type="Proteomes" id="UP000030403"/>
    </source>
</evidence>
<dbReference type="EMBL" id="AVPF01000010">
    <property type="protein sequence ID" value="KGX90056.1"/>
    <property type="molecule type" value="Genomic_DNA"/>
</dbReference>
<dbReference type="InterPro" id="IPR050090">
    <property type="entry name" value="Tyrosine_recombinase_XerCD"/>
</dbReference>
<dbReference type="PROSITE" id="PS51898">
    <property type="entry name" value="TYR_RECOMBINASE"/>
    <property type="match status" value="1"/>
</dbReference>
<comment type="caution">
    <text evidence="5">The sequence shown here is derived from an EMBL/GenBank/DDBJ whole genome shotgun (WGS) entry which is preliminary data.</text>
</comment>
<evidence type="ECO:0000256" key="1">
    <source>
        <dbReference type="ARBA" id="ARBA00004496"/>
    </source>
</evidence>
<protein>
    <recommendedName>
        <fullName evidence="4">Tyr recombinase domain-containing protein</fullName>
    </recommendedName>
</protein>
<dbReference type="CDD" id="cd00397">
    <property type="entry name" value="DNA_BRE_C"/>
    <property type="match status" value="1"/>
</dbReference>
<dbReference type="AlphaFoldDB" id="A0A0A5GA71"/>
<keyword evidence="2" id="KW-0229">DNA integration</keyword>
<evidence type="ECO:0000256" key="3">
    <source>
        <dbReference type="ARBA" id="ARBA00023172"/>
    </source>
</evidence>
<reference evidence="5 6" key="1">
    <citation type="submission" date="2013-08" db="EMBL/GenBank/DDBJ databases">
        <authorList>
            <person name="Huang J."/>
            <person name="Wang G."/>
        </authorList>
    </citation>
    <scope>NUCLEOTIDE SEQUENCE [LARGE SCALE GENOMIC DNA]</scope>
    <source>
        <strain evidence="5 6">BH030004</strain>
    </source>
</reference>
<dbReference type="SUPFAM" id="SSF56349">
    <property type="entry name" value="DNA breaking-rejoining enzymes"/>
    <property type="match status" value="1"/>
</dbReference>
<dbReference type="InterPro" id="IPR011010">
    <property type="entry name" value="DNA_brk_join_enz"/>
</dbReference>
<dbReference type="GO" id="GO:0003677">
    <property type="term" value="F:DNA binding"/>
    <property type="evidence" value="ECO:0007669"/>
    <property type="project" value="InterPro"/>
</dbReference>
<dbReference type="Pfam" id="PF00589">
    <property type="entry name" value="Phage_integrase"/>
    <property type="match status" value="1"/>
</dbReference>
<comment type="subcellular location">
    <subcellularLocation>
        <location evidence="1">Cytoplasm</location>
    </subcellularLocation>
</comment>
<dbReference type="GO" id="GO:0005737">
    <property type="term" value="C:cytoplasm"/>
    <property type="evidence" value="ECO:0007669"/>
    <property type="project" value="UniProtKB-SubCell"/>
</dbReference>
<dbReference type="InterPro" id="IPR013762">
    <property type="entry name" value="Integrase-like_cat_sf"/>
</dbReference>
<gene>
    <name evidence="5" type="ORF">N783_02565</name>
</gene>
<accession>A0A0A5GA71</accession>
<dbReference type="PANTHER" id="PTHR30349">
    <property type="entry name" value="PHAGE INTEGRASE-RELATED"/>
    <property type="match status" value="1"/>
</dbReference>
<keyword evidence="6" id="KW-1185">Reference proteome</keyword>
<dbReference type="Proteomes" id="UP000030403">
    <property type="component" value="Unassembled WGS sequence"/>
</dbReference>
<dbReference type="GO" id="GO:0015074">
    <property type="term" value="P:DNA integration"/>
    <property type="evidence" value="ECO:0007669"/>
    <property type="project" value="UniProtKB-KW"/>
</dbReference>
<dbReference type="InterPro" id="IPR002104">
    <property type="entry name" value="Integrase_catalytic"/>
</dbReference>
<organism evidence="5 6">
    <name type="scientific">Pontibacillus marinus BH030004 = DSM 16465</name>
    <dbReference type="NCBI Taxonomy" id="1385511"/>
    <lineage>
        <taxon>Bacteria</taxon>
        <taxon>Bacillati</taxon>
        <taxon>Bacillota</taxon>
        <taxon>Bacilli</taxon>
        <taxon>Bacillales</taxon>
        <taxon>Bacillaceae</taxon>
        <taxon>Pontibacillus</taxon>
    </lineage>
</organism>
<dbReference type="Gene3D" id="1.10.443.10">
    <property type="entry name" value="Intergrase catalytic core"/>
    <property type="match status" value="1"/>
</dbReference>
<dbReference type="STRING" id="1385511.GCA_000425225_02625"/>
<dbReference type="RefSeq" id="WP_027446306.1">
    <property type="nucleotide sequence ID" value="NZ_AULJ01000033.1"/>
</dbReference>
<evidence type="ECO:0000259" key="4">
    <source>
        <dbReference type="PROSITE" id="PS51898"/>
    </source>
</evidence>
<dbReference type="GO" id="GO:0006310">
    <property type="term" value="P:DNA recombination"/>
    <property type="evidence" value="ECO:0007669"/>
    <property type="project" value="UniProtKB-KW"/>
</dbReference>
<proteinExistence type="predicted"/>
<evidence type="ECO:0000256" key="2">
    <source>
        <dbReference type="ARBA" id="ARBA00022908"/>
    </source>
</evidence>
<sequence>MAAPRQKLKNVELNEQLNDLIGKFGTKLVEKQLKEMGLANKEMEAPKPKAIPTLDEAEDIFYNSSTSYYMHKREVTRKGYKSELKTFKNFCKENLPKKSRTLITEIFKPDFLSEYINQYKNGGTRDKKITFLRVFLKSVALDIFDKKQINNLLRNTLKVSGKNAENDVPKALTPKQVEFLFETVKETTSAIRNYTILWVLIGSGIRVNGLVNLRIEDVCWEDQAIMVIPKGKETKEKFYMTPVSFEVLTHYIEFRHGNKKKELSKAKYESIFIFSSNTNSRAIATSTVREMMKSLKMKGVQANIFSEDDTLSPHIMRHTFALYALESGIDIYKIQKLLGHDSVDTTQTYLRLFSHQLKEELKKHRYANVELEFMTNKEALYGKFSS</sequence>
<dbReference type="eggNOG" id="COG4974">
    <property type="taxonomic scope" value="Bacteria"/>
</dbReference>
<dbReference type="PANTHER" id="PTHR30349:SF77">
    <property type="entry name" value="TYROSINE RECOMBINASE XERC"/>
    <property type="match status" value="1"/>
</dbReference>
<evidence type="ECO:0000313" key="5">
    <source>
        <dbReference type="EMBL" id="KGX90056.1"/>
    </source>
</evidence>
<keyword evidence="3" id="KW-0233">DNA recombination</keyword>